<dbReference type="PANTHER" id="PTHR48100">
    <property type="entry name" value="BROAD-SPECIFICITY PHOSPHATASE YOR283W-RELATED"/>
    <property type="match status" value="1"/>
</dbReference>
<dbReference type="EMBL" id="JANCMW010000010">
    <property type="protein sequence ID" value="MDF0751671.1"/>
    <property type="molecule type" value="Genomic_DNA"/>
</dbReference>
<evidence type="ECO:0000313" key="1">
    <source>
        <dbReference type="EMBL" id="MDF0751671.1"/>
    </source>
</evidence>
<dbReference type="Gene3D" id="3.40.50.1240">
    <property type="entry name" value="Phosphoglycerate mutase-like"/>
    <property type="match status" value="1"/>
</dbReference>
<protein>
    <submittedName>
        <fullName evidence="1">Alpha-ribazole phosphatase family protein</fullName>
    </submittedName>
</protein>
<dbReference type="PIRSF" id="PIRSF000709">
    <property type="entry name" value="6PFK_2-Ptase"/>
    <property type="match status" value="1"/>
</dbReference>
<dbReference type="Pfam" id="PF00300">
    <property type="entry name" value="His_Phos_1"/>
    <property type="match status" value="1"/>
</dbReference>
<accession>A0ABT5YDA7</accession>
<reference evidence="1" key="1">
    <citation type="submission" date="2022-07" db="EMBL/GenBank/DDBJ databases">
        <title>Marinobacter iranensis a new bacterium isolate from a hipersaline lake in Iran.</title>
        <authorList>
            <person name="Mohammad A.M.A."/>
            <person name="Cristina S.-P."/>
            <person name="Antonio V."/>
        </authorList>
    </citation>
    <scope>NUCLEOTIDE SEQUENCE</scope>
    <source>
        <strain evidence="1">71-i</strain>
    </source>
</reference>
<sequence length="204" mass="23121">MTMSHNTTTFFDLIRHGEPAGGPMFRGSKDDPLSDTGWQQMNAAITDEDQWDLIVTSPLLRCRAFATQLAEQRRIPLHQEPRLREIAFGDWEGRTSDSIMADTPEALTRFWSDPVSYPPPGGEAITEFRQRVASAWQHWQRQATGQRVLVVCHGGVIRMVLAEVMSIPSERSFSALNVPYACRSRIRVDESEHGRLSCLQMHGR</sequence>
<organism evidence="1 2">
    <name type="scientific">Marinobacter iranensis</name>
    <dbReference type="NCBI Taxonomy" id="2962607"/>
    <lineage>
        <taxon>Bacteria</taxon>
        <taxon>Pseudomonadati</taxon>
        <taxon>Pseudomonadota</taxon>
        <taxon>Gammaproteobacteria</taxon>
        <taxon>Pseudomonadales</taxon>
        <taxon>Marinobacteraceae</taxon>
        <taxon>Marinobacter</taxon>
    </lineage>
</organism>
<dbReference type="InterPro" id="IPR013078">
    <property type="entry name" value="His_Pase_superF_clade-1"/>
</dbReference>
<dbReference type="InterPro" id="IPR050275">
    <property type="entry name" value="PGM_Phosphatase"/>
</dbReference>
<dbReference type="InterPro" id="IPR029033">
    <property type="entry name" value="His_PPase_superfam"/>
</dbReference>
<proteinExistence type="predicted"/>
<dbReference type="Proteomes" id="UP001143391">
    <property type="component" value="Unassembled WGS sequence"/>
</dbReference>
<dbReference type="SUPFAM" id="SSF53254">
    <property type="entry name" value="Phosphoglycerate mutase-like"/>
    <property type="match status" value="1"/>
</dbReference>
<gene>
    <name evidence="1" type="ORF">NLU14_15690</name>
</gene>
<dbReference type="SMART" id="SM00855">
    <property type="entry name" value="PGAM"/>
    <property type="match status" value="1"/>
</dbReference>
<name>A0ABT5YDA7_9GAMM</name>
<keyword evidence="2" id="KW-1185">Reference proteome</keyword>
<dbReference type="CDD" id="cd07067">
    <property type="entry name" value="HP_PGM_like"/>
    <property type="match status" value="1"/>
</dbReference>
<dbReference type="PANTHER" id="PTHR48100:SF1">
    <property type="entry name" value="HISTIDINE PHOSPHATASE FAMILY PROTEIN-RELATED"/>
    <property type="match status" value="1"/>
</dbReference>
<comment type="caution">
    <text evidence="1">The sequence shown here is derived from an EMBL/GenBank/DDBJ whole genome shotgun (WGS) entry which is preliminary data.</text>
</comment>
<dbReference type="RefSeq" id="WP_275708196.1">
    <property type="nucleotide sequence ID" value="NZ_JANCMW010000010.1"/>
</dbReference>
<evidence type="ECO:0000313" key="2">
    <source>
        <dbReference type="Proteomes" id="UP001143391"/>
    </source>
</evidence>